<dbReference type="EMBL" id="BAABDM010000002">
    <property type="protein sequence ID" value="GAA4094616.1"/>
    <property type="molecule type" value="Genomic_DNA"/>
</dbReference>
<protein>
    <recommendedName>
        <fullName evidence="3">XRE family transcriptional regulator</fullName>
    </recommendedName>
</protein>
<name>A0ABP7WQW0_9GAMM</name>
<dbReference type="RefSeq" id="WP_344934955.1">
    <property type="nucleotide sequence ID" value="NZ_BAABDM010000002.1"/>
</dbReference>
<evidence type="ECO:0000313" key="2">
    <source>
        <dbReference type="Proteomes" id="UP001500392"/>
    </source>
</evidence>
<comment type="caution">
    <text evidence="1">The sequence shown here is derived from an EMBL/GenBank/DDBJ whole genome shotgun (WGS) entry which is preliminary data.</text>
</comment>
<organism evidence="1 2">
    <name type="scientific">Zhongshania borealis</name>
    <dbReference type="NCBI Taxonomy" id="889488"/>
    <lineage>
        <taxon>Bacteria</taxon>
        <taxon>Pseudomonadati</taxon>
        <taxon>Pseudomonadota</taxon>
        <taxon>Gammaproteobacteria</taxon>
        <taxon>Cellvibrionales</taxon>
        <taxon>Spongiibacteraceae</taxon>
        <taxon>Zhongshania</taxon>
    </lineage>
</organism>
<sequence>MKINEVPQDHENSTYGDARKLIYAADDDGNFVGVKSSGWVVEAEATQSALSLIEQQCDDAWQRACRGETAALEYYMCYRRMDLALLSQISGLYQWRIRRHFQPPVFEKLSTKLLLRYSEALGLDIDTLKQLPDHPLHGRQAHV</sequence>
<proteinExistence type="predicted"/>
<keyword evidence="2" id="KW-1185">Reference proteome</keyword>
<dbReference type="Proteomes" id="UP001500392">
    <property type="component" value="Unassembled WGS sequence"/>
</dbReference>
<gene>
    <name evidence="1" type="ORF">GCM10022414_18380</name>
</gene>
<accession>A0ABP7WQW0</accession>
<evidence type="ECO:0000313" key="1">
    <source>
        <dbReference type="EMBL" id="GAA4094616.1"/>
    </source>
</evidence>
<reference evidence="2" key="1">
    <citation type="journal article" date="2019" name="Int. J. Syst. Evol. Microbiol.">
        <title>The Global Catalogue of Microorganisms (GCM) 10K type strain sequencing project: providing services to taxonomists for standard genome sequencing and annotation.</title>
        <authorList>
            <consortium name="The Broad Institute Genomics Platform"/>
            <consortium name="The Broad Institute Genome Sequencing Center for Infectious Disease"/>
            <person name="Wu L."/>
            <person name="Ma J."/>
        </authorList>
    </citation>
    <scope>NUCLEOTIDE SEQUENCE [LARGE SCALE GENOMIC DNA]</scope>
    <source>
        <strain evidence="2">JCM 17304</strain>
    </source>
</reference>
<evidence type="ECO:0008006" key="3">
    <source>
        <dbReference type="Google" id="ProtNLM"/>
    </source>
</evidence>